<gene>
    <name evidence="1" type="ORF">HPULCUR_003944</name>
</gene>
<accession>A0ABP9XUR4</accession>
<dbReference type="Proteomes" id="UP001476247">
    <property type="component" value="Unassembled WGS sequence"/>
</dbReference>
<name>A0ABP9XUR4_9FUNG</name>
<evidence type="ECO:0000313" key="2">
    <source>
        <dbReference type="Proteomes" id="UP001476247"/>
    </source>
</evidence>
<organism evidence="1 2">
    <name type="scientific">Helicostylum pulchrum</name>
    <dbReference type="NCBI Taxonomy" id="562976"/>
    <lineage>
        <taxon>Eukaryota</taxon>
        <taxon>Fungi</taxon>
        <taxon>Fungi incertae sedis</taxon>
        <taxon>Mucoromycota</taxon>
        <taxon>Mucoromycotina</taxon>
        <taxon>Mucoromycetes</taxon>
        <taxon>Mucorales</taxon>
        <taxon>Mucorineae</taxon>
        <taxon>Mucoraceae</taxon>
        <taxon>Helicostylum</taxon>
    </lineage>
</organism>
<keyword evidence="2" id="KW-1185">Reference proteome</keyword>
<protein>
    <submittedName>
        <fullName evidence="1">Uncharacterized protein</fullName>
    </submittedName>
</protein>
<comment type="caution">
    <text evidence="1">The sequence shown here is derived from an EMBL/GenBank/DDBJ whole genome shotgun (WGS) entry which is preliminary data.</text>
</comment>
<reference evidence="1 2" key="1">
    <citation type="submission" date="2024-04" db="EMBL/GenBank/DDBJ databases">
        <title>genome sequences of Mucor flavus KT1a and Helicostylum pulchrum KT1b strains isolation_sourced from the surface of a dry-aged beef.</title>
        <authorList>
            <person name="Toyotome T."/>
            <person name="Hosono M."/>
            <person name="Torimaru M."/>
            <person name="Fukuda K."/>
            <person name="Mikami N."/>
        </authorList>
    </citation>
    <scope>NUCLEOTIDE SEQUENCE [LARGE SCALE GENOMIC DNA]</scope>
    <source>
        <strain evidence="1 2">KT1b</strain>
    </source>
</reference>
<proteinExistence type="predicted"/>
<dbReference type="EMBL" id="BAABUJ010000010">
    <property type="protein sequence ID" value="GAA5798539.1"/>
    <property type="molecule type" value="Genomic_DNA"/>
</dbReference>
<sequence length="126" mass="14722">MLGLKDRKREVYSFYIEVKRPTQESKYQPEDNFTKLLKTVKSSYDRQLVLGIKDPVALGLLCEGFACSLFEMNLRADGIYMPVMIKSMTDSDKFVGFEAKYKGRNRAMNEDIKKWMKPSFNTEVRK</sequence>
<evidence type="ECO:0000313" key="1">
    <source>
        <dbReference type="EMBL" id="GAA5798539.1"/>
    </source>
</evidence>